<keyword evidence="9" id="KW-1185">Reference proteome</keyword>
<name>A0A7I9VN83_9BACT</name>
<dbReference type="InterPro" id="IPR045257">
    <property type="entry name" value="E2/Pdx1"/>
</dbReference>
<dbReference type="Gene3D" id="3.30.559.10">
    <property type="entry name" value="Chloramphenicol acetyltransferase-like domain"/>
    <property type="match status" value="1"/>
</dbReference>
<feature type="region of interest" description="Disordered" evidence="5">
    <location>
        <begin position="84"/>
        <end position="169"/>
    </location>
</feature>
<dbReference type="GO" id="GO:0045254">
    <property type="term" value="C:pyruvate dehydrogenase complex"/>
    <property type="evidence" value="ECO:0007669"/>
    <property type="project" value="InterPro"/>
</dbReference>
<feature type="compositionally biased region" description="Basic and acidic residues" evidence="5">
    <location>
        <begin position="224"/>
        <end position="235"/>
    </location>
</feature>
<reference evidence="9" key="1">
    <citation type="journal article" date="2020" name="Appl. Environ. Microbiol.">
        <title>Diazotrophic Anaeromyxobacter Isolates from Soils.</title>
        <authorList>
            <person name="Masuda Y."/>
            <person name="Yamanaka H."/>
            <person name="Xu Z.X."/>
            <person name="Shiratori Y."/>
            <person name="Aono T."/>
            <person name="Amachi S."/>
            <person name="Senoo K."/>
            <person name="Itoh H."/>
        </authorList>
    </citation>
    <scope>NUCLEOTIDE SEQUENCE [LARGE SCALE GENOMIC DNA]</scope>
    <source>
        <strain evidence="9">R267</strain>
    </source>
</reference>
<dbReference type="AlphaFoldDB" id="A0A7I9VN83"/>
<dbReference type="RefSeq" id="WP_176065871.1">
    <property type="nucleotide sequence ID" value="NZ_BJTG01000006.1"/>
</dbReference>
<dbReference type="SUPFAM" id="SSF51230">
    <property type="entry name" value="Single hybrid motif"/>
    <property type="match status" value="1"/>
</dbReference>
<sequence>MPKPINMPKLSDEMTEGKLADWLKQEGEEVKAGDVIAQVETEKATLDVEAFESGVLLGIVVQKGETAPVGTPIAWVGARGEQIPAAQPKGAPDAAKETIAGGETSKESSQPARPRADEPEAAAVARTRAAASSTTASRTATATRTASPTAAPVSGPPPAGAGQGTGRDGRVIASPAARKLARERGIDLAALGGSGPGGRVVLADVERGPQARAPAAAPAKRKRELPPKRTLRDESLPLSPMRKAIARNLAVAKPGSPHFYLEISADMRRAVALREQLNELGQGEISLNDLVLKAAADALTRHPEVNAAWAGESIVRHAGVHVGMAVAVEEGLITPVLRDADRLSVFEVARASRELAKRARDRRLKPDEYQGGTFTVSNLGMFGIDAFYAIINPPEAAILSVGASQKVPWVDEATGALVAMERCRFGLSGDHRVIDGAAGARFLQTFKAVIESPVRLVVP</sequence>
<dbReference type="InterPro" id="IPR001078">
    <property type="entry name" value="2-oxoacid_DH_actylTfrase"/>
</dbReference>
<dbReference type="Pfam" id="PF00364">
    <property type="entry name" value="Biotin_lipoyl"/>
    <property type="match status" value="1"/>
</dbReference>
<keyword evidence="8" id="KW-0670">Pyruvate</keyword>
<proteinExistence type="inferred from homology"/>
<dbReference type="Gene3D" id="2.40.50.100">
    <property type="match status" value="1"/>
</dbReference>
<evidence type="ECO:0000256" key="4">
    <source>
        <dbReference type="RuleBase" id="RU003423"/>
    </source>
</evidence>
<comment type="cofactor">
    <cofactor evidence="1 4">
        <name>(R)-lipoate</name>
        <dbReference type="ChEBI" id="CHEBI:83088"/>
    </cofactor>
</comment>
<feature type="domain" description="Peripheral subunit-binding (PSBD)" evidence="7">
    <location>
        <begin position="172"/>
        <end position="209"/>
    </location>
</feature>
<evidence type="ECO:0000259" key="6">
    <source>
        <dbReference type="PROSITE" id="PS50968"/>
    </source>
</evidence>
<dbReference type="InterPro" id="IPR036625">
    <property type="entry name" value="E3-bd_dom_sf"/>
</dbReference>
<comment type="similarity">
    <text evidence="2 4">Belongs to the 2-oxoacid dehydrogenase family.</text>
</comment>
<dbReference type="GO" id="GO:0016746">
    <property type="term" value="F:acyltransferase activity"/>
    <property type="evidence" value="ECO:0007669"/>
    <property type="project" value="UniProtKB-KW"/>
</dbReference>
<dbReference type="CDD" id="cd06849">
    <property type="entry name" value="lipoyl_domain"/>
    <property type="match status" value="1"/>
</dbReference>
<comment type="caution">
    <text evidence="8">The sequence shown here is derived from an EMBL/GenBank/DDBJ whole genome shotgun (WGS) entry which is preliminary data.</text>
</comment>
<accession>A0A7I9VN83</accession>
<protein>
    <recommendedName>
        <fullName evidence="4">Dihydrolipoamide acetyltransferase component of pyruvate dehydrogenase complex</fullName>
        <ecNumber evidence="4">2.3.1.-</ecNumber>
    </recommendedName>
</protein>
<dbReference type="EC" id="2.3.1.-" evidence="4"/>
<dbReference type="InterPro" id="IPR000089">
    <property type="entry name" value="Biotin_lipoyl"/>
</dbReference>
<keyword evidence="4" id="KW-0012">Acyltransferase</keyword>
<dbReference type="Gene3D" id="4.10.320.10">
    <property type="entry name" value="E3-binding domain"/>
    <property type="match status" value="1"/>
</dbReference>
<evidence type="ECO:0000256" key="2">
    <source>
        <dbReference type="ARBA" id="ARBA00007317"/>
    </source>
</evidence>
<dbReference type="Pfam" id="PF00198">
    <property type="entry name" value="2-oxoacid_dh"/>
    <property type="match status" value="1"/>
</dbReference>
<keyword evidence="4 8" id="KW-0808">Transferase</keyword>
<evidence type="ECO:0000256" key="3">
    <source>
        <dbReference type="ARBA" id="ARBA00022823"/>
    </source>
</evidence>
<dbReference type="Pfam" id="PF02817">
    <property type="entry name" value="E3_binding"/>
    <property type="match status" value="1"/>
</dbReference>
<feature type="region of interest" description="Disordered" evidence="5">
    <location>
        <begin position="209"/>
        <end position="238"/>
    </location>
</feature>
<dbReference type="PROSITE" id="PS50968">
    <property type="entry name" value="BIOTINYL_LIPOYL"/>
    <property type="match status" value="1"/>
</dbReference>
<dbReference type="PROSITE" id="PS51826">
    <property type="entry name" value="PSBD"/>
    <property type="match status" value="1"/>
</dbReference>
<evidence type="ECO:0000256" key="5">
    <source>
        <dbReference type="SAM" id="MobiDB-lite"/>
    </source>
</evidence>
<dbReference type="PANTHER" id="PTHR23151">
    <property type="entry name" value="DIHYDROLIPOAMIDE ACETYL/SUCCINYL-TRANSFERASE-RELATED"/>
    <property type="match status" value="1"/>
</dbReference>
<evidence type="ECO:0000313" key="8">
    <source>
        <dbReference type="EMBL" id="GEJ57862.1"/>
    </source>
</evidence>
<feature type="compositionally biased region" description="Low complexity" evidence="5">
    <location>
        <begin position="121"/>
        <end position="153"/>
    </location>
</feature>
<dbReference type="Proteomes" id="UP000503640">
    <property type="component" value="Unassembled WGS sequence"/>
</dbReference>
<dbReference type="InterPro" id="IPR023213">
    <property type="entry name" value="CAT-like_dom_sf"/>
</dbReference>
<dbReference type="PANTHER" id="PTHR23151:SF90">
    <property type="entry name" value="DIHYDROLIPOYLLYSINE-RESIDUE ACETYLTRANSFERASE COMPONENT OF PYRUVATE DEHYDROGENASE COMPLEX, MITOCHONDRIAL-RELATED"/>
    <property type="match status" value="1"/>
</dbReference>
<feature type="domain" description="Lipoyl-binding" evidence="6">
    <location>
        <begin position="2"/>
        <end position="77"/>
    </location>
</feature>
<evidence type="ECO:0000313" key="9">
    <source>
        <dbReference type="Proteomes" id="UP000503640"/>
    </source>
</evidence>
<gene>
    <name evidence="8" type="ORF">AMYX_26030</name>
</gene>
<evidence type="ECO:0000259" key="7">
    <source>
        <dbReference type="PROSITE" id="PS51826"/>
    </source>
</evidence>
<dbReference type="GO" id="GO:0006086">
    <property type="term" value="P:pyruvate decarboxylation to acetyl-CoA"/>
    <property type="evidence" value="ECO:0007669"/>
    <property type="project" value="InterPro"/>
</dbReference>
<dbReference type="InterPro" id="IPR011053">
    <property type="entry name" value="Single_hybrid_motif"/>
</dbReference>
<dbReference type="PROSITE" id="PS00189">
    <property type="entry name" value="LIPOYL"/>
    <property type="match status" value="1"/>
</dbReference>
<dbReference type="InterPro" id="IPR004167">
    <property type="entry name" value="PSBD"/>
</dbReference>
<keyword evidence="3 4" id="KW-0450">Lipoyl</keyword>
<evidence type="ECO:0000256" key="1">
    <source>
        <dbReference type="ARBA" id="ARBA00001938"/>
    </source>
</evidence>
<dbReference type="SUPFAM" id="SSF47005">
    <property type="entry name" value="Peripheral subunit-binding domain of 2-oxo acid dehydrogenase complex"/>
    <property type="match status" value="1"/>
</dbReference>
<dbReference type="InterPro" id="IPR003016">
    <property type="entry name" value="2-oxoA_DH_lipoyl-BS"/>
</dbReference>
<organism evidence="8 9">
    <name type="scientific">Anaeromyxobacter diazotrophicus</name>
    <dbReference type="NCBI Taxonomy" id="2590199"/>
    <lineage>
        <taxon>Bacteria</taxon>
        <taxon>Pseudomonadati</taxon>
        <taxon>Myxococcota</taxon>
        <taxon>Myxococcia</taxon>
        <taxon>Myxococcales</taxon>
        <taxon>Cystobacterineae</taxon>
        <taxon>Anaeromyxobacteraceae</taxon>
        <taxon>Anaeromyxobacter</taxon>
    </lineage>
</organism>
<dbReference type="EMBL" id="BJTG01000006">
    <property type="protein sequence ID" value="GEJ57862.1"/>
    <property type="molecule type" value="Genomic_DNA"/>
</dbReference>
<dbReference type="SUPFAM" id="SSF52777">
    <property type="entry name" value="CoA-dependent acyltransferases"/>
    <property type="match status" value="1"/>
</dbReference>